<protein>
    <submittedName>
        <fullName evidence="2">Whole genome shotgun sequence</fullName>
    </submittedName>
</protein>
<dbReference type="SUPFAM" id="SSF48726">
    <property type="entry name" value="Immunoglobulin"/>
    <property type="match status" value="1"/>
</dbReference>
<dbReference type="Gene3D" id="2.60.40.10">
    <property type="entry name" value="Immunoglobulins"/>
    <property type="match status" value="2"/>
</dbReference>
<accession>A0AAU9PZ32</accession>
<dbReference type="InterPro" id="IPR007110">
    <property type="entry name" value="Ig-like_dom"/>
</dbReference>
<dbReference type="AlphaFoldDB" id="A0AAU9PZ32"/>
<proteinExistence type="predicted"/>
<dbReference type="EMBL" id="CAKMTQ010000001">
    <property type="protein sequence ID" value="CAH1521248.1"/>
    <property type="molecule type" value="Genomic_DNA"/>
</dbReference>
<dbReference type="InterPro" id="IPR013783">
    <property type="entry name" value="Ig-like_fold"/>
</dbReference>
<feature type="domain" description="Ig-like" evidence="1">
    <location>
        <begin position="34"/>
        <end position="114"/>
    </location>
</feature>
<organism evidence="2 3">
    <name type="scientific">Vibrio owensii</name>
    <dbReference type="NCBI Taxonomy" id="696485"/>
    <lineage>
        <taxon>Bacteria</taxon>
        <taxon>Pseudomonadati</taxon>
        <taxon>Pseudomonadota</taxon>
        <taxon>Gammaproteobacteria</taxon>
        <taxon>Vibrionales</taxon>
        <taxon>Vibrionaceae</taxon>
        <taxon>Vibrio</taxon>
    </lineage>
</organism>
<sequence>MAIYFNGAEIGALNFADVSIEEVYLDGQKVARKPMITTQPQSDTITDAETITLTVVADGLGSTLSYQWYNGTTAISGATGTSYLFTPSSVGSHKFFCRVYGFGGYTDTNEVTITVESAVVAPNITTDPVGATIVENESHTATIAVDWGGETGTITWYLDDAAQSDSNSTSYTFSDLDAGARAIKATASNSKGTDTSSTATINVTEGVSMITIGSENPTGDTINRGYVGDLSTINPEWPETGIGSLTFPDNVVEPSGNTPACYASNHDLLGNPNSSIYITCNTPEGDGLYTQIYVEISDTTAILRFEDSVFKQPDFDEATGRWSYTFNALTGGNSEAALIWGAIYNNPDETLPIKITFS</sequence>
<gene>
    <name evidence="2" type="ORF">THF1D04_10725</name>
</gene>
<dbReference type="InterPro" id="IPR036179">
    <property type="entry name" value="Ig-like_dom_sf"/>
</dbReference>
<evidence type="ECO:0000259" key="1">
    <source>
        <dbReference type="PROSITE" id="PS50835"/>
    </source>
</evidence>
<dbReference type="RefSeq" id="WP_409929959.1">
    <property type="nucleotide sequence ID" value="NZ_CAKMTQ010000001.1"/>
</dbReference>
<evidence type="ECO:0000313" key="2">
    <source>
        <dbReference type="EMBL" id="CAH1521248.1"/>
    </source>
</evidence>
<name>A0AAU9PZ32_9VIBR</name>
<dbReference type="Proteomes" id="UP001295420">
    <property type="component" value="Unassembled WGS sequence"/>
</dbReference>
<dbReference type="PROSITE" id="PS50835">
    <property type="entry name" value="IG_LIKE"/>
    <property type="match status" value="1"/>
</dbReference>
<evidence type="ECO:0000313" key="3">
    <source>
        <dbReference type="Proteomes" id="UP001295420"/>
    </source>
</evidence>
<comment type="caution">
    <text evidence="2">The sequence shown here is derived from an EMBL/GenBank/DDBJ whole genome shotgun (WGS) entry which is preliminary data.</text>
</comment>
<reference evidence="2" key="1">
    <citation type="submission" date="2022-01" db="EMBL/GenBank/DDBJ databases">
        <authorList>
            <person name="Lagorce A."/>
        </authorList>
    </citation>
    <scope>NUCLEOTIDE SEQUENCE</scope>
    <source>
        <strain evidence="2">Th15_F1_D04</strain>
    </source>
</reference>